<dbReference type="EMBL" id="JAJQKU010000002">
    <property type="protein sequence ID" value="MCD9097082.1"/>
    <property type="molecule type" value="Genomic_DNA"/>
</dbReference>
<evidence type="ECO:0000313" key="1">
    <source>
        <dbReference type="EMBL" id="MCD9097082.1"/>
    </source>
</evidence>
<name>A0ABS8UDY8_9GAMM</name>
<gene>
    <name evidence="1" type="ORF">LTT95_09035</name>
</gene>
<keyword evidence="2" id="KW-1185">Reference proteome</keyword>
<dbReference type="Proteomes" id="UP001430360">
    <property type="component" value="Unassembled WGS sequence"/>
</dbReference>
<reference evidence="1" key="1">
    <citation type="submission" date="2021-12" db="EMBL/GenBank/DDBJ databases">
        <authorList>
            <person name="Ulrich A."/>
        </authorList>
    </citation>
    <scope>NUCLEOTIDE SEQUENCE</scope>
    <source>
        <strain evidence="1">A1P009</strain>
    </source>
</reference>
<comment type="caution">
    <text evidence="1">The sequence shown here is derived from an EMBL/GenBank/DDBJ whole genome shotgun (WGS) entry which is preliminary data.</text>
</comment>
<evidence type="ECO:0000313" key="2">
    <source>
        <dbReference type="Proteomes" id="UP001430360"/>
    </source>
</evidence>
<accession>A0ABS8UDY8</accession>
<reference evidence="1" key="2">
    <citation type="journal article" date="2022" name="Syst. Appl. Microbiol.">
        <title>Physiological and genomic characterisation of Luteimonas fraxinea sp. nov., a bacterial species associated with trees tolerant to ash dieback.</title>
        <authorList>
            <person name="Ulrich K."/>
            <person name="Becker R."/>
            <person name="Behrendt U."/>
            <person name="Kube M."/>
            <person name="Schneck V."/>
            <person name="Ulrich A."/>
        </authorList>
    </citation>
    <scope>NUCLEOTIDE SEQUENCE</scope>
    <source>
        <strain evidence="1">A1P009</strain>
    </source>
</reference>
<proteinExistence type="predicted"/>
<organism evidence="1 2">
    <name type="scientific">Luteimonas fraxinea</name>
    <dbReference type="NCBI Taxonomy" id="2901869"/>
    <lineage>
        <taxon>Bacteria</taxon>
        <taxon>Pseudomonadati</taxon>
        <taxon>Pseudomonadota</taxon>
        <taxon>Gammaproteobacteria</taxon>
        <taxon>Lysobacterales</taxon>
        <taxon>Lysobacteraceae</taxon>
        <taxon>Luteimonas</taxon>
    </lineage>
</organism>
<sequence>MIDPEQLRILRHALGIGDCGTKPPYRNHFVTGVDSSDHPHCMALVQRGLMSRRTGNALSGGDDVFSVTADGRLAAGGTWVKQPRSKQRYADWLREDGVESFGEWLRRRRYKDWESDRA</sequence>
<protein>
    <submittedName>
        <fullName evidence="1">Uncharacterized protein</fullName>
    </submittedName>
</protein>
<dbReference type="RefSeq" id="WP_232136027.1">
    <property type="nucleotide sequence ID" value="NZ_JAJQKU010000002.1"/>
</dbReference>